<protein>
    <recommendedName>
        <fullName evidence="2">Mitochondrial adapter protein MCP1 transmembrane domain-containing protein</fullName>
    </recommendedName>
</protein>
<dbReference type="RefSeq" id="XP_062875257.1">
    <property type="nucleotide sequence ID" value="XM_063019187.1"/>
</dbReference>
<feature type="transmembrane region" description="Helical" evidence="1">
    <location>
        <begin position="263"/>
        <end position="284"/>
    </location>
</feature>
<gene>
    <name evidence="3" type="ORF">PUMCH_000090</name>
</gene>
<sequence>MTIESPLNTRPAHLQQVAPLPMNELVPEESADAPKKQPKLVKSIISFLLKAQKYSAYGFLAFFGLHASSVVVAPALGISSTGIQDYFEMTRAVYLSPLFEYPVVHGCALAHVFSGVSIRILRLLSSQRTKRATAERDIVIQDVQREDIGLGGIGSIFGFGFKKSWISSTIPSLTPLTFSGYVLSVGLLYHMWKMKWRPIIVDGDSSLVTLNFITHYLSPEINGKGWAAFNLAMLGLLLWVSFYHMVSGLFKYRRQVSSRAKKIAYGIITAFTTMSFISIGRFMLWPLDVSFIGKQFNKYLF</sequence>
<dbReference type="InterPro" id="IPR012472">
    <property type="entry name" value="MCP1_TM"/>
</dbReference>
<evidence type="ECO:0000313" key="4">
    <source>
        <dbReference type="Proteomes" id="UP001338582"/>
    </source>
</evidence>
<feature type="domain" description="Mitochondrial adapter protein MCP1 transmembrane" evidence="2">
    <location>
        <begin position="62"/>
        <end position="154"/>
    </location>
</feature>
<dbReference type="KEGG" id="asau:88171159"/>
<organism evidence="3 4">
    <name type="scientific">Australozyma saopauloensis</name>
    <dbReference type="NCBI Taxonomy" id="291208"/>
    <lineage>
        <taxon>Eukaryota</taxon>
        <taxon>Fungi</taxon>
        <taxon>Dikarya</taxon>
        <taxon>Ascomycota</taxon>
        <taxon>Saccharomycotina</taxon>
        <taxon>Pichiomycetes</taxon>
        <taxon>Metschnikowiaceae</taxon>
        <taxon>Australozyma</taxon>
    </lineage>
</organism>
<evidence type="ECO:0000259" key="2">
    <source>
        <dbReference type="Pfam" id="PF07950"/>
    </source>
</evidence>
<dbReference type="GO" id="GO:0055088">
    <property type="term" value="P:lipid homeostasis"/>
    <property type="evidence" value="ECO:0007669"/>
    <property type="project" value="InterPro"/>
</dbReference>
<dbReference type="GeneID" id="88171159"/>
<keyword evidence="1" id="KW-0812">Transmembrane</keyword>
<proteinExistence type="predicted"/>
<name>A0AAX4H2S6_9ASCO</name>
<feature type="transmembrane region" description="Helical" evidence="1">
    <location>
        <begin position="98"/>
        <end position="121"/>
    </location>
</feature>
<dbReference type="Proteomes" id="UP001338582">
    <property type="component" value="Chromosome 1"/>
</dbReference>
<dbReference type="GO" id="GO:0005741">
    <property type="term" value="C:mitochondrial outer membrane"/>
    <property type="evidence" value="ECO:0007669"/>
    <property type="project" value="TreeGrafter"/>
</dbReference>
<feature type="domain" description="Mitochondrial adapter protein MCP1 transmembrane" evidence="2">
    <location>
        <begin position="187"/>
        <end position="269"/>
    </location>
</feature>
<feature type="transmembrane region" description="Helical" evidence="1">
    <location>
        <begin position="225"/>
        <end position="243"/>
    </location>
</feature>
<dbReference type="Pfam" id="PF07950">
    <property type="entry name" value="MCP1_TM"/>
    <property type="match status" value="2"/>
</dbReference>
<evidence type="ECO:0000313" key="3">
    <source>
        <dbReference type="EMBL" id="WPK22870.1"/>
    </source>
</evidence>
<reference evidence="3 4" key="1">
    <citation type="submission" date="2023-10" db="EMBL/GenBank/DDBJ databases">
        <title>Draft Genome Sequence of Candida saopaulonensis from a very Premature Infant with Sepsis.</title>
        <authorList>
            <person name="Ning Y."/>
            <person name="Dai R."/>
            <person name="Xiao M."/>
            <person name="Xu Y."/>
            <person name="Yan Q."/>
            <person name="Zhang L."/>
        </authorList>
    </citation>
    <scope>NUCLEOTIDE SEQUENCE [LARGE SCALE GENOMIC DNA]</scope>
    <source>
        <strain evidence="3 4">19XY460</strain>
    </source>
</reference>
<accession>A0AAX4H2S6</accession>
<dbReference type="EMBL" id="CP138894">
    <property type="protein sequence ID" value="WPK22870.1"/>
    <property type="molecule type" value="Genomic_DNA"/>
</dbReference>
<dbReference type="PANTHER" id="PTHR38409:SF1">
    <property type="entry name" value="MITOCHONDRIAL ADAPTER PROTEIN MCP1"/>
    <property type="match status" value="1"/>
</dbReference>
<keyword evidence="1" id="KW-1133">Transmembrane helix</keyword>
<dbReference type="GO" id="GO:0007005">
    <property type="term" value="P:mitochondrion organization"/>
    <property type="evidence" value="ECO:0007669"/>
    <property type="project" value="TreeGrafter"/>
</dbReference>
<keyword evidence="1" id="KW-0472">Membrane</keyword>
<feature type="transmembrane region" description="Helical" evidence="1">
    <location>
        <begin position="56"/>
        <end position="78"/>
    </location>
</feature>
<evidence type="ECO:0000256" key="1">
    <source>
        <dbReference type="SAM" id="Phobius"/>
    </source>
</evidence>
<keyword evidence="4" id="KW-1185">Reference proteome</keyword>
<dbReference type="PANTHER" id="PTHR38409">
    <property type="entry name" value="MDM10-COMPLEMENTING PROTEIN 1"/>
    <property type="match status" value="1"/>
</dbReference>
<dbReference type="InterPro" id="IPR039960">
    <property type="entry name" value="MCP1"/>
</dbReference>
<dbReference type="AlphaFoldDB" id="A0AAX4H2S6"/>
<feature type="transmembrane region" description="Helical" evidence="1">
    <location>
        <begin position="172"/>
        <end position="192"/>
    </location>
</feature>